<comment type="similarity">
    <text evidence="2">Belongs to the Mediator complex subunit 27 family.</text>
</comment>
<dbReference type="Pfam" id="PF11571">
    <property type="entry name" value="Med27"/>
    <property type="match status" value="1"/>
</dbReference>
<protein>
    <submittedName>
        <fullName evidence="7">Uncharacterized protein</fullName>
    </submittedName>
</protein>
<dbReference type="InterPro" id="IPR021627">
    <property type="entry name" value="Mediator_Med27"/>
</dbReference>
<keyword evidence="3" id="KW-0805">Transcription regulation</keyword>
<keyword evidence="4" id="KW-0804">Transcription</keyword>
<dbReference type="EMBL" id="LVLJ01001514">
    <property type="protein sequence ID" value="OAE29178.1"/>
    <property type="molecule type" value="Genomic_DNA"/>
</dbReference>
<proteinExistence type="inferred from homology"/>
<dbReference type="PANTHER" id="PTHR13130">
    <property type="entry name" value="34 KDA TRANSCRIPTIONAL CO-ACTIVATOR-RELATED"/>
    <property type="match status" value="1"/>
</dbReference>
<evidence type="ECO:0000256" key="5">
    <source>
        <dbReference type="ARBA" id="ARBA00023242"/>
    </source>
</evidence>
<evidence type="ECO:0000256" key="4">
    <source>
        <dbReference type="ARBA" id="ARBA00023163"/>
    </source>
</evidence>
<dbReference type="PANTHER" id="PTHR13130:SF4">
    <property type="entry name" value="MEDIATOR OF RNA POLYMERASE II TRANSCRIPTION SUBUNIT 27"/>
    <property type="match status" value="1"/>
</dbReference>
<keyword evidence="8" id="KW-1185">Reference proteome</keyword>
<evidence type="ECO:0000313" key="7">
    <source>
        <dbReference type="EMBL" id="OAE29178.1"/>
    </source>
</evidence>
<sequence>MAATPYERYSICKERGRTGINAQLGNIWSEQEINTDMESTGQDCFGIGKAVQVDCPGGLDVKFFTLGAQRPIFAASENFNANIGKKLISHESVGSKLTRGVFAQGLPVVRKLPFASLCLQVRMNESLMVHSSAYGTSQIRKMQQPSPALSSPSTGFLGPRVSPLFSSTVEQSSDGGVAVSSTDVLRPSTAVALSTQDQGKQAPPKKLSQAMEGLQRAHRHIADIRSGADLLLEALEIAVNRRTKETPGKKASDGVASAVETLRNALDALRATARDLESSGILKGASQRHEENQPWGLQPPSVCPDGHVTPYAWKRQIAGQAAASAVERTRLALKSFGEQKKHLFLGVGDDHRSKKPRTGTFRASADDLSLTDILRKVQTDASGMVVTPYARLEWAKRTSCVNISKVATDPGQALAYLPPQINNAKVEPGTQSTLPVVDTPPRPVEKLAVLEVSIPGVLRAIISLQPTGSAYPDAIAVFSHDENGGYVHAWGKSIHKLHQRISEHGVNALHHFRRNFQSTCLQHLLHWLYTYRSLFLEPCKECKRMTALDSPSDLLLPPLVRLYHHLSLPQTGKSENSKVTYELAPYHIACVPKKELECP</sequence>
<evidence type="ECO:0000256" key="3">
    <source>
        <dbReference type="ARBA" id="ARBA00023015"/>
    </source>
</evidence>
<comment type="caution">
    <text evidence="7">The sequence shown here is derived from an EMBL/GenBank/DDBJ whole genome shotgun (WGS) entry which is preliminary data.</text>
</comment>
<dbReference type="AlphaFoldDB" id="A0A176W7V3"/>
<evidence type="ECO:0000313" key="8">
    <source>
        <dbReference type="Proteomes" id="UP000077202"/>
    </source>
</evidence>
<keyword evidence="5" id="KW-0539">Nucleus</keyword>
<gene>
    <name evidence="7" type="ORF">AXG93_1862s1360</name>
</gene>
<dbReference type="GO" id="GO:0006357">
    <property type="term" value="P:regulation of transcription by RNA polymerase II"/>
    <property type="evidence" value="ECO:0007669"/>
    <property type="project" value="TreeGrafter"/>
</dbReference>
<dbReference type="GO" id="GO:0003713">
    <property type="term" value="F:transcription coactivator activity"/>
    <property type="evidence" value="ECO:0007669"/>
    <property type="project" value="TreeGrafter"/>
</dbReference>
<feature type="region of interest" description="Disordered" evidence="6">
    <location>
        <begin position="191"/>
        <end position="211"/>
    </location>
</feature>
<evidence type="ECO:0000256" key="6">
    <source>
        <dbReference type="SAM" id="MobiDB-lite"/>
    </source>
</evidence>
<name>A0A176W7V3_MARPO</name>
<organism evidence="7 8">
    <name type="scientific">Marchantia polymorpha subsp. ruderalis</name>
    <dbReference type="NCBI Taxonomy" id="1480154"/>
    <lineage>
        <taxon>Eukaryota</taxon>
        <taxon>Viridiplantae</taxon>
        <taxon>Streptophyta</taxon>
        <taxon>Embryophyta</taxon>
        <taxon>Marchantiophyta</taxon>
        <taxon>Marchantiopsida</taxon>
        <taxon>Marchantiidae</taxon>
        <taxon>Marchantiales</taxon>
        <taxon>Marchantiaceae</taxon>
        <taxon>Marchantia</taxon>
    </lineage>
</organism>
<reference evidence="7" key="1">
    <citation type="submission" date="2016-03" db="EMBL/GenBank/DDBJ databases">
        <title>Mechanisms controlling the formation of the plant cell surface in tip-growing cells are functionally conserved among land plants.</title>
        <authorList>
            <person name="Honkanen S."/>
            <person name="Jones V.A."/>
            <person name="Morieri G."/>
            <person name="Champion C."/>
            <person name="Hetherington A.J."/>
            <person name="Kelly S."/>
            <person name="Saint-Marcoux D."/>
            <person name="Proust H."/>
            <person name="Prescott H."/>
            <person name="Dolan L."/>
        </authorList>
    </citation>
    <scope>NUCLEOTIDE SEQUENCE [LARGE SCALE GENOMIC DNA]</scope>
    <source>
        <tissue evidence="7">Whole gametophyte</tissue>
    </source>
</reference>
<comment type="subcellular location">
    <subcellularLocation>
        <location evidence="1">Nucleus</location>
    </subcellularLocation>
</comment>
<evidence type="ECO:0000256" key="1">
    <source>
        <dbReference type="ARBA" id="ARBA00004123"/>
    </source>
</evidence>
<evidence type="ECO:0000256" key="2">
    <source>
        <dbReference type="ARBA" id="ARBA00008048"/>
    </source>
</evidence>
<dbReference type="Proteomes" id="UP000077202">
    <property type="component" value="Unassembled WGS sequence"/>
</dbReference>
<dbReference type="GO" id="GO:0016592">
    <property type="term" value="C:mediator complex"/>
    <property type="evidence" value="ECO:0007669"/>
    <property type="project" value="InterPro"/>
</dbReference>
<accession>A0A176W7V3</accession>